<dbReference type="Gene3D" id="3.30.730.30">
    <property type="entry name" value="YaiA protein"/>
    <property type="match status" value="1"/>
</dbReference>
<gene>
    <name evidence="1" type="ORF">SAMN05421848_2919</name>
</gene>
<organism evidence="1 2">
    <name type="scientific">Kushneria avicenniae</name>
    <dbReference type="NCBI Taxonomy" id="402385"/>
    <lineage>
        <taxon>Bacteria</taxon>
        <taxon>Pseudomonadati</taxon>
        <taxon>Pseudomonadota</taxon>
        <taxon>Gammaproteobacteria</taxon>
        <taxon>Oceanospirillales</taxon>
        <taxon>Halomonadaceae</taxon>
        <taxon>Kushneria</taxon>
    </lineage>
</organism>
<proteinExistence type="predicted"/>
<dbReference type="EMBL" id="FOLY01000006">
    <property type="protein sequence ID" value="SFC82911.1"/>
    <property type="molecule type" value="Genomic_DNA"/>
</dbReference>
<dbReference type="OrthoDB" id="6429263at2"/>
<protein>
    <submittedName>
        <fullName evidence="1">YaiA protein</fullName>
    </submittedName>
</protein>
<dbReference type="RefSeq" id="WP_090135449.1">
    <property type="nucleotide sequence ID" value="NZ_FOLY01000006.1"/>
</dbReference>
<dbReference type="Pfam" id="PF16362">
    <property type="entry name" value="YaiA"/>
    <property type="match status" value="1"/>
</dbReference>
<dbReference type="AlphaFoldDB" id="A0A1I1MBY0"/>
<reference evidence="2" key="1">
    <citation type="submission" date="2016-10" db="EMBL/GenBank/DDBJ databases">
        <authorList>
            <person name="Varghese N."/>
            <person name="Submissions S."/>
        </authorList>
    </citation>
    <scope>NUCLEOTIDE SEQUENCE [LARGE SCALE GENOMIC DNA]</scope>
    <source>
        <strain evidence="2">DSM 23439</strain>
    </source>
</reference>
<accession>A0A1I1MBY0</accession>
<evidence type="ECO:0000313" key="2">
    <source>
        <dbReference type="Proteomes" id="UP000199046"/>
    </source>
</evidence>
<dbReference type="InterPro" id="IPR032303">
    <property type="entry name" value="YaiA"/>
</dbReference>
<name>A0A1I1MBY0_9GAMM</name>
<dbReference type="InterPro" id="IPR038462">
    <property type="entry name" value="YaiA-like_sf"/>
</dbReference>
<keyword evidence="2" id="KW-1185">Reference proteome</keyword>
<evidence type="ECO:0000313" key="1">
    <source>
        <dbReference type="EMBL" id="SFC82911.1"/>
    </source>
</evidence>
<dbReference type="Proteomes" id="UP000199046">
    <property type="component" value="Unassembled WGS sequence"/>
</dbReference>
<sequence length="58" mass="6504">MPDQTPTPRTACVKKVDKGGGKTVYEVRGVNPDKDTLLSEYETEQEALDAVKRYECEN</sequence>
<dbReference type="STRING" id="402385.SAMN05421848_2919"/>